<name>A0ABY1QHJ0_9BACT</name>
<evidence type="ECO:0000313" key="2">
    <source>
        <dbReference type="Proteomes" id="UP001158067"/>
    </source>
</evidence>
<comment type="caution">
    <text evidence="1">The sequence shown here is derived from an EMBL/GenBank/DDBJ whole genome shotgun (WGS) entry which is preliminary data.</text>
</comment>
<protein>
    <submittedName>
        <fullName evidence="1">Uncharacterized protein</fullName>
    </submittedName>
</protein>
<keyword evidence="2" id="KW-1185">Reference proteome</keyword>
<sequence length="137" mass="14648">MVDCFAKTPQYVLKDGAHPSCPALVQPQDAPGAAQQASQTTVLFGFSDKPEYDAFLAESSLALTPYPLVKGFLTNQIELAPDALKLIVLDAASPNQTTLNAATLQSVLDAMQSRSDTVAVSHHLILEESSSAYRVQK</sequence>
<accession>A0ABY1QHJ0</accession>
<evidence type="ECO:0000313" key="1">
    <source>
        <dbReference type="EMBL" id="SMP71673.1"/>
    </source>
</evidence>
<reference evidence="1 2" key="1">
    <citation type="submission" date="2017-05" db="EMBL/GenBank/DDBJ databases">
        <authorList>
            <person name="Varghese N."/>
            <person name="Submissions S."/>
        </authorList>
    </citation>
    <scope>NUCLEOTIDE SEQUENCE [LARGE SCALE GENOMIC DNA]</scope>
    <source>
        <strain evidence="1 2">DSM 25457</strain>
    </source>
</reference>
<proteinExistence type="predicted"/>
<gene>
    <name evidence="1" type="ORF">SAMN06265222_11495</name>
</gene>
<dbReference type="Proteomes" id="UP001158067">
    <property type="component" value="Unassembled WGS sequence"/>
</dbReference>
<organism evidence="1 2">
    <name type="scientific">Neorhodopirellula lusitana</name>
    <dbReference type="NCBI Taxonomy" id="445327"/>
    <lineage>
        <taxon>Bacteria</taxon>
        <taxon>Pseudomonadati</taxon>
        <taxon>Planctomycetota</taxon>
        <taxon>Planctomycetia</taxon>
        <taxon>Pirellulales</taxon>
        <taxon>Pirellulaceae</taxon>
        <taxon>Neorhodopirellula</taxon>
    </lineage>
</organism>
<dbReference type="EMBL" id="FXUG01000014">
    <property type="protein sequence ID" value="SMP71673.1"/>
    <property type="molecule type" value="Genomic_DNA"/>
</dbReference>